<name>A0A2H3D9W6_ARMGA</name>
<proteinExistence type="predicted"/>
<dbReference type="InParanoid" id="A0A2H3D9W6"/>
<protein>
    <submittedName>
        <fullName evidence="1">Uncharacterized protein</fullName>
    </submittedName>
</protein>
<gene>
    <name evidence="1" type="ORF">ARMGADRAFT_1031997</name>
</gene>
<dbReference type="EMBL" id="KZ293663">
    <property type="protein sequence ID" value="PBK90900.1"/>
    <property type="molecule type" value="Genomic_DNA"/>
</dbReference>
<accession>A0A2H3D9W6</accession>
<dbReference type="Proteomes" id="UP000217790">
    <property type="component" value="Unassembled WGS sequence"/>
</dbReference>
<keyword evidence="2" id="KW-1185">Reference proteome</keyword>
<dbReference type="AlphaFoldDB" id="A0A2H3D9W6"/>
<evidence type="ECO:0000313" key="1">
    <source>
        <dbReference type="EMBL" id="PBK90900.1"/>
    </source>
</evidence>
<dbReference type="OrthoDB" id="2959807at2759"/>
<organism evidence="1 2">
    <name type="scientific">Armillaria gallica</name>
    <name type="common">Bulbous honey fungus</name>
    <name type="synonym">Armillaria bulbosa</name>
    <dbReference type="NCBI Taxonomy" id="47427"/>
    <lineage>
        <taxon>Eukaryota</taxon>
        <taxon>Fungi</taxon>
        <taxon>Dikarya</taxon>
        <taxon>Basidiomycota</taxon>
        <taxon>Agaricomycotina</taxon>
        <taxon>Agaricomycetes</taxon>
        <taxon>Agaricomycetidae</taxon>
        <taxon>Agaricales</taxon>
        <taxon>Marasmiineae</taxon>
        <taxon>Physalacriaceae</taxon>
        <taxon>Armillaria</taxon>
    </lineage>
</organism>
<dbReference type="STRING" id="47427.A0A2H3D9W6"/>
<reference evidence="2" key="1">
    <citation type="journal article" date="2017" name="Nat. Ecol. Evol.">
        <title>Genome expansion and lineage-specific genetic innovations in the forest pathogenic fungi Armillaria.</title>
        <authorList>
            <person name="Sipos G."/>
            <person name="Prasanna A.N."/>
            <person name="Walter M.C."/>
            <person name="O'Connor E."/>
            <person name="Balint B."/>
            <person name="Krizsan K."/>
            <person name="Kiss B."/>
            <person name="Hess J."/>
            <person name="Varga T."/>
            <person name="Slot J."/>
            <person name="Riley R."/>
            <person name="Boka B."/>
            <person name="Rigling D."/>
            <person name="Barry K."/>
            <person name="Lee J."/>
            <person name="Mihaltcheva S."/>
            <person name="LaButti K."/>
            <person name="Lipzen A."/>
            <person name="Waldron R."/>
            <person name="Moloney N.M."/>
            <person name="Sperisen C."/>
            <person name="Kredics L."/>
            <person name="Vagvoelgyi C."/>
            <person name="Patrignani A."/>
            <person name="Fitzpatrick D."/>
            <person name="Nagy I."/>
            <person name="Doyle S."/>
            <person name="Anderson J.B."/>
            <person name="Grigoriev I.V."/>
            <person name="Gueldener U."/>
            <person name="Muensterkoetter M."/>
            <person name="Nagy L.G."/>
        </authorList>
    </citation>
    <scope>NUCLEOTIDE SEQUENCE [LARGE SCALE GENOMIC DNA]</scope>
    <source>
        <strain evidence="2">Ar21-2</strain>
    </source>
</reference>
<evidence type="ECO:0000313" key="2">
    <source>
        <dbReference type="Proteomes" id="UP000217790"/>
    </source>
</evidence>
<sequence>MIEGLQRYLDIDPREAQQILRSVDFPALRSLTIKSHDKDKDSCAVLVDVLKYFRVEVLFNVMLAGISLPPEDFPERLNGVAEESLPPILQFLRQLTCGILFQPVLEHCSDDFLKFMNYGNEFAILGTEHESVSVMSFIRDRLELGIIDGVYVGPVMEHLIIFVEPNIEEEAKSLGDLKLAKDLRFFFCNVRIMN</sequence>